<evidence type="ECO:0000259" key="1">
    <source>
        <dbReference type="Pfam" id="PF06283"/>
    </source>
</evidence>
<organism evidence="2 3">
    <name type="scientific">Oceaniferula marina</name>
    <dbReference type="NCBI Taxonomy" id="2748318"/>
    <lineage>
        <taxon>Bacteria</taxon>
        <taxon>Pseudomonadati</taxon>
        <taxon>Verrucomicrobiota</taxon>
        <taxon>Verrucomicrobiia</taxon>
        <taxon>Verrucomicrobiales</taxon>
        <taxon>Verrucomicrobiaceae</taxon>
        <taxon>Oceaniferula</taxon>
    </lineage>
</organism>
<dbReference type="InterPro" id="IPR029062">
    <property type="entry name" value="Class_I_gatase-like"/>
</dbReference>
<sequence length="293" mass="33155">MAAVEKTPAANLDIQAPDAEWVGKIQKLAPTKARVKPEKKRKVLMCSLATGFCHKVIPHVKEVINVLSTTGAFEVVHTDDVQMFDAKSLKQFDAIVLNNTCTKRPERNLFIDALAKDSSLNKEQQLARAKELETALMNFVAEGKGLMAIHGAVVFMNKSDSFGDMLGASFVRHPKRQWITLSPVEPDHALLKAFRGEKFIHVDEPYLFNRAYEDKNFRPLLEMDVSKLDEGAKKIMKGDRRYVSWIKKHGKGRVFYVSPSHQPESYQSSRMLEFYLDGIQYVLGDLKVDDSVK</sequence>
<dbReference type="Proteomes" id="UP000557872">
    <property type="component" value="Unassembled WGS sequence"/>
</dbReference>
<evidence type="ECO:0000313" key="3">
    <source>
        <dbReference type="Proteomes" id="UP000557872"/>
    </source>
</evidence>
<protein>
    <submittedName>
        <fullName evidence="2">ThuA domain-containing protein</fullName>
    </submittedName>
</protein>
<evidence type="ECO:0000313" key="2">
    <source>
        <dbReference type="EMBL" id="NWK54927.1"/>
    </source>
</evidence>
<dbReference type="InterPro" id="IPR029010">
    <property type="entry name" value="ThuA-like"/>
</dbReference>
<dbReference type="PANTHER" id="PTHR40469">
    <property type="entry name" value="SECRETED GLYCOSYL HYDROLASE"/>
    <property type="match status" value="1"/>
</dbReference>
<dbReference type="SUPFAM" id="SSF52317">
    <property type="entry name" value="Class I glutamine amidotransferase-like"/>
    <property type="match status" value="1"/>
</dbReference>
<dbReference type="RefSeq" id="WP_178931475.1">
    <property type="nucleotide sequence ID" value="NZ_JACBAZ010000002.1"/>
</dbReference>
<dbReference type="Pfam" id="PF06283">
    <property type="entry name" value="ThuA"/>
    <property type="match status" value="1"/>
</dbReference>
<dbReference type="AlphaFoldDB" id="A0A851GIH3"/>
<proteinExistence type="predicted"/>
<dbReference type="Gene3D" id="3.40.50.880">
    <property type="match status" value="1"/>
</dbReference>
<comment type="caution">
    <text evidence="2">The sequence shown here is derived from an EMBL/GenBank/DDBJ whole genome shotgun (WGS) entry which is preliminary data.</text>
</comment>
<feature type="domain" description="ThuA-like" evidence="1">
    <location>
        <begin position="42"/>
        <end position="282"/>
    </location>
</feature>
<keyword evidence="3" id="KW-1185">Reference proteome</keyword>
<accession>A0A851GIH3</accession>
<gene>
    <name evidence="2" type="ORF">HW115_04860</name>
</gene>
<dbReference type="PANTHER" id="PTHR40469:SF2">
    <property type="entry name" value="GALACTOSE-BINDING DOMAIN-LIKE SUPERFAMILY PROTEIN"/>
    <property type="match status" value="1"/>
</dbReference>
<name>A0A851GIH3_9BACT</name>
<dbReference type="EMBL" id="JACBAZ010000002">
    <property type="protein sequence ID" value="NWK54927.1"/>
    <property type="molecule type" value="Genomic_DNA"/>
</dbReference>
<reference evidence="2 3" key="1">
    <citation type="submission" date="2020-07" db="EMBL/GenBank/DDBJ databases">
        <title>Roseicoccus Jingziensis gen. nov., sp. nov., isolated from coastal seawater.</title>
        <authorList>
            <person name="Feng X."/>
        </authorList>
    </citation>
    <scope>NUCLEOTIDE SEQUENCE [LARGE SCALE GENOMIC DNA]</scope>
    <source>
        <strain evidence="2 3">N1E253</strain>
    </source>
</reference>